<accession>A0A072V8K0</accession>
<keyword evidence="3" id="KW-1185">Reference proteome</keyword>
<reference evidence="1 3" key="2">
    <citation type="journal article" date="2014" name="BMC Genomics">
        <title>An improved genome release (version Mt4.0) for the model legume Medicago truncatula.</title>
        <authorList>
            <person name="Tang H."/>
            <person name="Krishnakumar V."/>
            <person name="Bidwell S."/>
            <person name="Rosen B."/>
            <person name="Chan A."/>
            <person name="Zhou S."/>
            <person name="Gentzbittel L."/>
            <person name="Childs K.L."/>
            <person name="Yandell M."/>
            <person name="Gundlach H."/>
            <person name="Mayer K.F."/>
            <person name="Schwartz D.C."/>
            <person name="Town C.D."/>
        </authorList>
    </citation>
    <scope>GENOME REANNOTATION</scope>
    <source>
        <strain evidence="1">A17</strain>
        <strain evidence="2 3">cv. Jemalong A17</strain>
    </source>
</reference>
<evidence type="ECO:0000313" key="3">
    <source>
        <dbReference type="Proteomes" id="UP000002051"/>
    </source>
</evidence>
<reference evidence="1 3" key="1">
    <citation type="journal article" date="2011" name="Nature">
        <title>The Medicago genome provides insight into the evolution of rhizobial symbioses.</title>
        <authorList>
            <person name="Young N.D."/>
            <person name="Debelle F."/>
            <person name="Oldroyd G.E."/>
            <person name="Geurts R."/>
            <person name="Cannon S.B."/>
            <person name="Udvardi M.K."/>
            <person name="Benedito V.A."/>
            <person name="Mayer K.F."/>
            <person name="Gouzy J."/>
            <person name="Schoof H."/>
            <person name="Van de Peer Y."/>
            <person name="Proost S."/>
            <person name="Cook D.R."/>
            <person name="Meyers B.C."/>
            <person name="Spannagl M."/>
            <person name="Cheung F."/>
            <person name="De Mita S."/>
            <person name="Krishnakumar V."/>
            <person name="Gundlach H."/>
            <person name="Zhou S."/>
            <person name="Mudge J."/>
            <person name="Bharti A.K."/>
            <person name="Murray J.D."/>
            <person name="Naoumkina M.A."/>
            <person name="Rosen B."/>
            <person name="Silverstein K.A."/>
            <person name="Tang H."/>
            <person name="Rombauts S."/>
            <person name="Zhao P.X."/>
            <person name="Zhou P."/>
            <person name="Barbe V."/>
            <person name="Bardou P."/>
            <person name="Bechner M."/>
            <person name="Bellec A."/>
            <person name="Berger A."/>
            <person name="Berges H."/>
            <person name="Bidwell S."/>
            <person name="Bisseling T."/>
            <person name="Choisne N."/>
            <person name="Couloux A."/>
            <person name="Denny R."/>
            <person name="Deshpande S."/>
            <person name="Dai X."/>
            <person name="Doyle J.J."/>
            <person name="Dudez A.M."/>
            <person name="Farmer A.D."/>
            <person name="Fouteau S."/>
            <person name="Franken C."/>
            <person name="Gibelin C."/>
            <person name="Gish J."/>
            <person name="Goldstein S."/>
            <person name="Gonzalez A.J."/>
            <person name="Green P.J."/>
            <person name="Hallab A."/>
            <person name="Hartog M."/>
            <person name="Hua A."/>
            <person name="Humphray S.J."/>
            <person name="Jeong D.H."/>
            <person name="Jing Y."/>
            <person name="Jocker A."/>
            <person name="Kenton S.M."/>
            <person name="Kim D.J."/>
            <person name="Klee K."/>
            <person name="Lai H."/>
            <person name="Lang C."/>
            <person name="Lin S."/>
            <person name="Macmil S.L."/>
            <person name="Magdelenat G."/>
            <person name="Matthews L."/>
            <person name="McCorrison J."/>
            <person name="Monaghan E.L."/>
            <person name="Mun J.H."/>
            <person name="Najar F.Z."/>
            <person name="Nicholson C."/>
            <person name="Noirot C."/>
            <person name="O'Bleness M."/>
            <person name="Paule C.R."/>
            <person name="Poulain J."/>
            <person name="Prion F."/>
            <person name="Qin B."/>
            <person name="Qu C."/>
            <person name="Retzel E.F."/>
            <person name="Riddle C."/>
            <person name="Sallet E."/>
            <person name="Samain S."/>
            <person name="Samson N."/>
            <person name="Sanders I."/>
            <person name="Saurat O."/>
            <person name="Scarpelli C."/>
            <person name="Schiex T."/>
            <person name="Segurens B."/>
            <person name="Severin A.J."/>
            <person name="Sherrier D.J."/>
            <person name="Shi R."/>
            <person name="Sims S."/>
            <person name="Singer S.R."/>
            <person name="Sinharoy S."/>
            <person name="Sterck L."/>
            <person name="Viollet A."/>
            <person name="Wang B.B."/>
            <person name="Wang K."/>
            <person name="Wang M."/>
            <person name="Wang X."/>
            <person name="Warfsmann J."/>
            <person name="Weissenbach J."/>
            <person name="White D.D."/>
            <person name="White J.D."/>
            <person name="Wiley G.B."/>
            <person name="Wincker P."/>
            <person name="Xing Y."/>
            <person name="Yang L."/>
            <person name="Yao Z."/>
            <person name="Ying F."/>
            <person name="Zhai J."/>
            <person name="Zhou L."/>
            <person name="Zuber A."/>
            <person name="Denarie J."/>
            <person name="Dixon R.A."/>
            <person name="May G.D."/>
            <person name="Schwartz D.C."/>
            <person name="Rogers J."/>
            <person name="Quetier F."/>
            <person name="Town C.D."/>
            <person name="Roe B.A."/>
        </authorList>
    </citation>
    <scope>NUCLEOTIDE SEQUENCE [LARGE SCALE GENOMIC DNA]</scope>
    <source>
        <strain evidence="1">A17</strain>
        <strain evidence="2 3">cv. Jemalong A17</strain>
    </source>
</reference>
<dbReference type="AlphaFoldDB" id="A0A072V8K0"/>
<proteinExistence type="predicted"/>
<reference evidence="2" key="3">
    <citation type="submission" date="2015-04" db="UniProtKB">
        <authorList>
            <consortium name="EnsemblPlants"/>
        </authorList>
    </citation>
    <scope>IDENTIFICATION</scope>
    <source>
        <strain evidence="2">cv. Jemalong A17</strain>
    </source>
</reference>
<dbReference type="EMBL" id="CM001218">
    <property type="protein sequence ID" value="KEH37693.1"/>
    <property type="molecule type" value="Genomic_DNA"/>
</dbReference>
<evidence type="ECO:0000313" key="1">
    <source>
        <dbReference type="EMBL" id="KEH37693.1"/>
    </source>
</evidence>
<evidence type="ECO:0000313" key="2">
    <source>
        <dbReference type="EnsemblPlants" id="KEH37693"/>
    </source>
</evidence>
<dbReference type="EnsemblPlants" id="KEH37693">
    <property type="protein sequence ID" value="KEH37693"/>
    <property type="gene ID" value="MTR_2g445260"/>
</dbReference>
<gene>
    <name evidence="1" type="ordered locus">MTR_2g445260</name>
</gene>
<protein>
    <submittedName>
        <fullName evidence="1 2">Uncharacterized protein</fullName>
    </submittedName>
</protein>
<organism evidence="1 3">
    <name type="scientific">Medicago truncatula</name>
    <name type="common">Barrel medic</name>
    <name type="synonym">Medicago tribuloides</name>
    <dbReference type="NCBI Taxonomy" id="3880"/>
    <lineage>
        <taxon>Eukaryota</taxon>
        <taxon>Viridiplantae</taxon>
        <taxon>Streptophyta</taxon>
        <taxon>Embryophyta</taxon>
        <taxon>Tracheophyta</taxon>
        <taxon>Spermatophyta</taxon>
        <taxon>Magnoliopsida</taxon>
        <taxon>eudicotyledons</taxon>
        <taxon>Gunneridae</taxon>
        <taxon>Pentapetalae</taxon>
        <taxon>rosids</taxon>
        <taxon>fabids</taxon>
        <taxon>Fabales</taxon>
        <taxon>Fabaceae</taxon>
        <taxon>Papilionoideae</taxon>
        <taxon>50 kb inversion clade</taxon>
        <taxon>NPAAA clade</taxon>
        <taxon>Hologalegina</taxon>
        <taxon>IRL clade</taxon>
        <taxon>Trifolieae</taxon>
        <taxon>Medicago</taxon>
    </lineage>
</organism>
<dbReference type="Proteomes" id="UP000002051">
    <property type="component" value="Chromosome 2"/>
</dbReference>
<dbReference type="HOGENOM" id="CLU_1099909_0_0_1"/>
<sequence>MEFVATHTRMLIDFCKFQFKCFKENLYPLGQPFTFAVRLTTTYETKCVNQTTQSVSDTECGSLLKKPFKVYAEKKNLGDIVSTEELQSRLSKRNEEIARLRNEHNDEVKTVKRIRYKRWRRNSVIKQKQWKEIKFQILLKVMLSQNTTGLDTEALADLITTPATDANNSLRSSMSTFTPDDNEMSNDDIDEEFENLEEHNFFLKMKRYRCVFKILKLNWNESRTRYNQRELKEIDGNLTSIDGEYFGQDSNTR</sequence>
<name>A0A072V8K0_MEDTR</name>